<comment type="subcellular location">
    <subcellularLocation>
        <location evidence="1">Membrane</location>
        <topology evidence="1">Multi-pass membrane protein</topology>
    </subcellularLocation>
</comment>
<evidence type="ECO:0000313" key="7">
    <source>
        <dbReference type="EMBL" id="KAJ9148217.1"/>
    </source>
</evidence>
<feature type="transmembrane region" description="Helical" evidence="6">
    <location>
        <begin position="54"/>
        <end position="75"/>
    </location>
</feature>
<dbReference type="EMBL" id="JANBVN010000087">
    <property type="protein sequence ID" value="KAJ9148217.1"/>
    <property type="molecule type" value="Genomic_DNA"/>
</dbReference>
<feature type="transmembrane region" description="Helical" evidence="6">
    <location>
        <begin position="82"/>
        <end position="103"/>
    </location>
</feature>
<reference evidence="7" key="1">
    <citation type="submission" date="2022-07" db="EMBL/GenBank/DDBJ databases">
        <title>Fungi with potential for degradation of polypropylene.</title>
        <authorList>
            <person name="Gostincar C."/>
        </authorList>
    </citation>
    <scope>NUCLEOTIDE SEQUENCE</scope>
    <source>
        <strain evidence="7">EXF-13287</strain>
    </source>
</reference>
<keyword evidence="2 6" id="KW-0812">Transmembrane</keyword>
<accession>A0AA38VR29</accession>
<proteinExistence type="predicted"/>
<keyword evidence="3 6" id="KW-1133">Transmembrane helix</keyword>
<dbReference type="PANTHER" id="PTHR31465:SF7">
    <property type="entry name" value="SPHINGOID LONG-CHAIN BASE TRANSPORTER RSB1"/>
    <property type="match status" value="1"/>
</dbReference>
<evidence type="ECO:0000256" key="6">
    <source>
        <dbReference type="SAM" id="Phobius"/>
    </source>
</evidence>
<dbReference type="Proteomes" id="UP001174691">
    <property type="component" value="Unassembled WGS sequence"/>
</dbReference>
<feature type="transmembrane region" description="Helical" evidence="6">
    <location>
        <begin position="286"/>
        <end position="305"/>
    </location>
</feature>
<organism evidence="7 8">
    <name type="scientific">Coniochaeta hoffmannii</name>
    <dbReference type="NCBI Taxonomy" id="91930"/>
    <lineage>
        <taxon>Eukaryota</taxon>
        <taxon>Fungi</taxon>
        <taxon>Dikarya</taxon>
        <taxon>Ascomycota</taxon>
        <taxon>Pezizomycotina</taxon>
        <taxon>Sordariomycetes</taxon>
        <taxon>Sordariomycetidae</taxon>
        <taxon>Coniochaetales</taxon>
        <taxon>Coniochaetaceae</taxon>
        <taxon>Coniochaeta</taxon>
    </lineage>
</organism>
<dbReference type="GO" id="GO:0005886">
    <property type="term" value="C:plasma membrane"/>
    <property type="evidence" value="ECO:0007669"/>
    <property type="project" value="TreeGrafter"/>
</dbReference>
<evidence type="ECO:0000256" key="4">
    <source>
        <dbReference type="ARBA" id="ARBA00023136"/>
    </source>
</evidence>
<evidence type="ECO:0000313" key="8">
    <source>
        <dbReference type="Proteomes" id="UP001174691"/>
    </source>
</evidence>
<evidence type="ECO:0000256" key="3">
    <source>
        <dbReference type="ARBA" id="ARBA00022989"/>
    </source>
</evidence>
<evidence type="ECO:0000256" key="1">
    <source>
        <dbReference type="ARBA" id="ARBA00004141"/>
    </source>
</evidence>
<sequence length="351" mass="38668">MSVDIGGQNYTWAQIADFCTANPKDEGCGILCQQNPDLDLCQHVNSYYKYRISLPANAVFLALFSLSFLGFVGVYAGTRRGLGFMVAMLLGVACEVIGYVGRVLSYENQWEENGFLIQIICLTIGPAFLAAGVYLCLRRIVYAFGPENSRIPPEYYTRIFIPCDVISLVLQAAGGGIASVASHNNEPVETGDNIMIAGLSFQVLTLLVFIACCVDFAVSARRRHRRLGDAAFDQDAAALKLRGSWRFRGFLLALAVATVCIFWRSVYRVAELSRGWDGPLMYRQDLFIGFEGVMIIVACLVLNVFHPSLCFQEMMDGKGGIGSKKKARKAEVVEAKESKSEPVSDVERQSL</sequence>
<dbReference type="PANTHER" id="PTHR31465">
    <property type="entry name" value="PROTEIN RTA1-RELATED"/>
    <property type="match status" value="1"/>
</dbReference>
<evidence type="ECO:0000256" key="5">
    <source>
        <dbReference type="SAM" id="MobiDB-lite"/>
    </source>
</evidence>
<comment type="caution">
    <text evidence="7">The sequence shown here is derived from an EMBL/GenBank/DDBJ whole genome shotgun (WGS) entry which is preliminary data.</text>
</comment>
<name>A0AA38VR29_9PEZI</name>
<feature type="transmembrane region" description="Helical" evidence="6">
    <location>
        <begin position="115"/>
        <end position="137"/>
    </location>
</feature>
<dbReference type="Pfam" id="PF04479">
    <property type="entry name" value="RTA1"/>
    <property type="match status" value="1"/>
</dbReference>
<feature type="transmembrane region" description="Helical" evidence="6">
    <location>
        <begin position="249"/>
        <end position="266"/>
    </location>
</feature>
<evidence type="ECO:0000256" key="2">
    <source>
        <dbReference type="ARBA" id="ARBA00022692"/>
    </source>
</evidence>
<dbReference type="GO" id="GO:0000324">
    <property type="term" value="C:fungal-type vacuole"/>
    <property type="evidence" value="ECO:0007669"/>
    <property type="project" value="TreeGrafter"/>
</dbReference>
<feature type="transmembrane region" description="Helical" evidence="6">
    <location>
        <begin position="194"/>
        <end position="218"/>
    </location>
</feature>
<feature type="region of interest" description="Disordered" evidence="5">
    <location>
        <begin position="332"/>
        <end position="351"/>
    </location>
</feature>
<keyword evidence="4 6" id="KW-0472">Membrane</keyword>
<dbReference type="AlphaFoldDB" id="A0AA38VR29"/>
<protein>
    <submittedName>
        <fullName evidence="7">RTA1-domain-containing protein</fullName>
    </submittedName>
</protein>
<feature type="transmembrane region" description="Helical" evidence="6">
    <location>
        <begin position="158"/>
        <end position="182"/>
    </location>
</feature>
<dbReference type="InterPro" id="IPR007568">
    <property type="entry name" value="RTA1"/>
</dbReference>
<keyword evidence="8" id="KW-1185">Reference proteome</keyword>
<gene>
    <name evidence="7" type="ORF">NKR19_g5981</name>
</gene>